<evidence type="ECO:0000313" key="1">
    <source>
        <dbReference type="EMBL" id="ODC03831.1"/>
    </source>
</evidence>
<dbReference type="Proteomes" id="UP000094291">
    <property type="component" value="Unassembled WGS sequence"/>
</dbReference>
<keyword evidence="2" id="KW-1185">Reference proteome</keyword>
<dbReference type="STRING" id="197479.BFW38_10035"/>
<protein>
    <submittedName>
        <fullName evidence="1">Uncharacterized protein</fullName>
    </submittedName>
</protein>
<name>A0A1E2VA16_9GAMM</name>
<sequence length="60" mass="6381">MVKWLAFFSELECGLVAAVRYLGSGLDQDENKALLKTASACLNFGNEAGIGSSIAEDKEV</sequence>
<dbReference type="EMBL" id="MDTQ01000001">
    <property type="protein sequence ID" value="ODC03831.1"/>
    <property type="molecule type" value="Genomic_DNA"/>
</dbReference>
<organism evidence="1 2">
    <name type="scientific">Terasakiispira papahanaumokuakeensis</name>
    <dbReference type="NCBI Taxonomy" id="197479"/>
    <lineage>
        <taxon>Bacteria</taxon>
        <taxon>Pseudomonadati</taxon>
        <taxon>Pseudomonadota</taxon>
        <taxon>Gammaproteobacteria</taxon>
        <taxon>Oceanospirillales</taxon>
        <taxon>Terasakiispira</taxon>
    </lineage>
</organism>
<reference evidence="1 2" key="1">
    <citation type="submission" date="2016-08" db="EMBL/GenBank/DDBJ databases">
        <authorList>
            <person name="Seilhamer J.J."/>
        </authorList>
    </citation>
    <scope>NUCLEOTIDE SEQUENCE [LARGE SCALE GENOMIC DNA]</scope>
    <source>
        <strain evidence="1 2">PH27A</strain>
    </source>
</reference>
<dbReference type="AlphaFoldDB" id="A0A1E2VA16"/>
<dbReference type="RefSeq" id="WP_068998400.1">
    <property type="nucleotide sequence ID" value="NZ_MDTQ01000001.1"/>
</dbReference>
<evidence type="ECO:0000313" key="2">
    <source>
        <dbReference type="Proteomes" id="UP000094291"/>
    </source>
</evidence>
<accession>A0A1E2VA16</accession>
<gene>
    <name evidence="1" type="ORF">BFW38_10035</name>
</gene>
<proteinExistence type="predicted"/>
<comment type="caution">
    <text evidence="1">The sequence shown here is derived from an EMBL/GenBank/DDBJ whole genome shotgun (WGS) entry which is preliminary data.</text>
</comment>